<organism evidence="1 2">
    <name type="scientific">Colletotrichum truncatum</name>
    <name type="common">Anthracnose fungus</name>
    <name type="synonym">Colletotrichum capsici</name>
    <dbReference type="NCBI Taxonomy" id="5467"/>
    <lineage>
        <taxon>Eukaryota</taxon>
        <taxon>Fungi</taxon>
        <taxon>Dikarya</taxon>
        <taxon>Ascomycota</taxon>
        <taxon>Pezizomycotina</taxon>
        <taxon>Sordariomycetes</taxon>
        <taxon>Hypocreomycetidae</taxon>
        <taxon>Glomerellales</taxon>
        <taxon>Glomerellaceae</taxon>
        <taxon>Colletotrichum</taxon>
        <taxon>Colletotrichum truncatum species complex</taxon>
    </lineage>
</organism>
<reference evidence="1 2" key="1">
    <citation type="journal article" date="2020" name="Phytopathology">
        <title>Genome Sequence Resources of Colletotrichum truncatum, C. plurivorum, C. musicola, and C. sojae: Four Species Pathogenic to Soybean (Glycine max).</title>
        <authorList>
            <person name="Rogerio F."/>
            <person name="Boufleur T.R."/>
            <person name="Ciampi-Guillardi M."/>
            <person name="Sukno S.A."/>
            <person name="Thon M.R."/>
            <person name="Massola Junior N.S."/>
            <person name="Baroncelli R."/>
        </authorList>
    </citation>
    <scope>NUCLEOTIDE SEQUENCE [LARGE SCALE GENOMIC DNA]</scope>
    <source>
        <strain evidence="1 2">CMES1059</strain>
    </source>
</reference>
<evidence type="ECO:0000313" key="1">
    <source>
        <dbReference type="EMBL" id="KAL0930398.1"/>
    </source>
</evidence>
<gene>
    <name evidence="1" type="ORF">CTRU02_214473</name>
</gene>
<keyword evidence="2" id="KW-1185">Reference proteome</keyword>
<sequence>MRSTLVAVGLAQAAVVLAVYKGYACIMPNGQKNPSNNLCDDAFGTPLPGGIVST</sequence>
<dbReference type="Proteomes" id="UP000805649">
    <property type="component" value="Unassembled WGS sequence"/>
</dbReference>
<dbReference type="EMBL" id="VUJX02000011">
    <property type="protein sequence ID" value="KAL0930398.1"/>
    <property type="molecule type" value="Genomic_DNA"/>
</dbReference>
<protein>
    <submittedName>
        <fullName evidence="1">Uncharacterized protein</fullName>
    </submittedName>
</protein>
<comment type="caution">
    <text evidence="1">The sequence shown here is derived from an EMBL/GenBank/DDBJ whole genome shotgun (WGS) entry which is preliminary data.</text>
</comment>
<proteinExistence type="predicted"/>
<name>A0ACC3YEV7_COLTU</name>
<accession>A0ACC3YEV7</accession>
<evidence type="ECO:0000313" key="2">
    <source>
        <dbReference type="Proteomes" id="UP000805649"/>
    </source>
</evidence>